<keyword evidence="8" id="KW-0812">Transmembrane</keyword>
<gene>
    <name evidence="10" type="ORF">SAMN05443634_107258</name>
</gene>
<name>A0A1M6ZCE9_9FLAO</name>
<dbReference type="PANTHER" id="PTHR21666:SF288">
    <property type="entry name" value="CELL DIVISION PROTEIN YTFB"/>
    <property type="match status" value="1"/>
</dbReference>
<evidence type="ECO:0000256" key="2">
    <source>
        <dbReference type="ARBA" id="ARBA00022670"/>
    </source>
</evidence>
<evidence type="ECO:0000313" key="10">
    <source>
        <dbReference type="EMBL" id="SHL28162.1"/>
    </source>
</evidence>
<keyword evidence="8" id="KW-0472">Membrane</keyword>
<dbReference type="AlphaFoldDB" id="A0A1M6ZCE9"/>
<dbReference type="Proteomes" id="UP000184120">
    <property type="component" value="Unassembled WGS sequence"/>
</dbReference>
<dbReference type="Gene3D" id="2.70.70.10">
    <property type="entry name" value="Glucose Permease (Domain IIA)"/>
    <property type="match status" value="1"/>
</dbReference>
<keyword evidence="2" id="KW-0645">Protease</keyword>
<protein>
    <submittedName>
        <fullName evidence="10">Murein DD-endopeptidase MepM and murein hydrolase activator NlpD, contain LysM domain</fullName>
    </submittedName>
</protein>
<dbReference type="InterPro" id="IPR011055">
    <property type="entry name" value="Dup_hybrid_motif"/>
</dbReference>
<feature type="transmembrane region" description="Helical" evidence="8">
    <location>
        <begin position="29"/>
        <end position="50"/>
    </location>
</feature>
<dbReference type="GO" id="GO:0046872">
    <property type="term" value="F:metal ion binding"/>
    <property type="evidence" value="ECO:0007669"/>
    <property type="project" value="UniProtKB-KW"/>
</dbReference>
<proteinExistence type="predicted"/>
<dbReference type="OrthoDB" id="9810477at2"/>
<evidence type="ECO:0000256" key="3">
    <source>
        <dbReference type="ARBA" id="ARBA00022723"/>
    </source>
</evidence>
<dbReference type="RefSeq" id="WP_072932471.1">
    <property type="nucleotide sequence ID" value="NZ_BMFL01000001.1"/>
</dbReference>
<dbReference type="Pfam" id="PF01551">
    <property type="entry name" value="Peptidase_M23"/>
    <property type="match status" value="1"/>
</dbReference>
<feature type="coiled-coil region" evidence="7">
    <location>
        <begin position="59"/>
        <end position="100"/>
    </location>
</feature>
<keyword evidence="5" id="KW-0862">Zinc</keyword>
<dbReference type="GO" id="GO:0004222">
    <property type="term" value="F:metalloendopeptidase activity"/>
    <property type="evidence" value="ECO:0007669"/>
    <property type="project" value="TreeGrafter"/>
</dbReference>
<evidence type="ECO:0000313" key="11">
    <source>
        <dbReference type="Proteomes" id="UP000184120"/>
    </source>
</evidence>
<dbReference type="PANTHER" id="PTHR21666">
    <property type="entry name" value="PEPTIDASE-RELATED"/>
    <property type="match status" value="1"/>
</dbReference>
<dbReference type="EMBL" id="FRBH01000007">
    <property type="protein sequence ID" value="SHL28162.1"/>
    <property type="molecule type" value="Genomic_DNA"/>
</dbReference>
<dbReference type="CDD" id="cd12797">
    <property type="entry name" value="M23_peptidase"/>
    <property type="match status" value="1"/>
</dbReference>
<evidence type="ECO:0000256" key="5">
    <source>
        <dbReference type="ARBA" id="ARBA00022833"/>
    </source>
</evidence>
<keyword evidence="4 10" id="KW-0378">Hydrolase</keyword>
<feature type="domain" description="M23ase beta-sheet core" evidence="9">
    <location>
        <begin position="193"/>
        <end position="288"/>
    </location>
</feature>
<dbReference type="GO" id="GO:0006508">
    <property type="term" value="P:proteolysis"/>
    <property type="evidence" value="ECO:0007669"/>
    <property type="project" value="UniProtKB-KW"/>
</dbReference>
<reference evidence="11" key="1">
    <citation type="submission" date="2016-11" db="EMBL/GenBank/DDBJ databases">
        <authorList>
            <person name="Varghese N."/>
            <person name="Submissions S."/>
        </authorList>
    </citation>
    <scope>NUCLEOTIDE SEQUENCE [LARGE SCALE GENOMIC DNA]</scope>
    <source>
        <strain evidence="11">DSM 27989</strain>
    </source>
</reference>
<evidence type="ECO:0000256" key="4">
    <source>
        <dbReference type="ARBA" id="ARBA00022801"/>
    </source>
</evidence>
<keyword evidence="3" id="KW-0479">Metal-binding</keyword>
<keyword evidence="7" id="KW-0175">Coiled coil</keyword>
<evidence type="ECO:0000256" key="7">
    <source>
        <dbReference type="SAM" id="Coils"/>
    </source>
</evidence>
<evidence type="ECO:0000256" key="8">
    <source>
        <dbReference type="SAM" id="Phobius"/>
    </source>
</evidence>
<sequence>MENKNYKYNSANFVLCWLKKRVKKTSKTVLYIVLFLCLSTISAGMIGYHFNDSEYAFKAGKFKNSESKLLAELERMENENQALHQKFKEVEVALSEIKEKDRNIYRKIYDMRVNENIDSVNNEVNNFTAEDIEKLIDKIEIESKSLDEVFKSAGVKDANLSSMPVLKPVGDKYVNRLASGYGSRFHPILKVNKMHKGLDFAAAAGTPIYATGNGKIKMSGYNSGYGNMVVIQHGNGYESLYAHMSKTKVRNNQKVKRGDVIGYVGSTGLSTGAHLHYEIHKDGEHVNPVMYFYNDVDPDDFIKIYQNSKKMSLSLD</sequence>
<evidence type="ECO:0000259" key="9">
    <source>
        <dbReference type="Pfam" id="PF01551"/>
    </source>
</evidence>
<organism evidence="10 11">
    <name type="scientific">Chishuiella changwenlii</name>
    <dbReference type="NCBI Taxonomy" id="1434701"/>
    <lineage>
        <taxon>Bacteria</taxon>
        <taxon>Pseudomonadati</taxon>
        <taxon>Bacteroidota</taxon>
        <taxon>Flavobacteriia</taxon>
        <taxon>Flavobacteriales</taxon>
        <taxon>Weeksellaceae</taxon>
        <taxon>Chishuiella</taxon>
    </lineage>
</organism>
<dbReference type="InterPro" id="IPR016047">
    <property type="entry name" value="M23ase_b-sheet_dom"/>
</dbReference>
<comment type="cofactor">
    <cofactor evidence="1">
        <name>Zn(2+)</name>
        <dbReference type="ChEBI" id="CHEBI:29105"/>
    </cofactor>
</comment>
<dbReference type="SUPFAM" id="SSF51261">
    <property type="entry name" value="Duplicated hybrid motif"/>
    <property type="match status" value="1"/>
</dbReference>
<keyword evidence="8" id="KW-1133">Transmembrane helix</keyword>
<evidence type="ECO:0000256" key="1">
    <source>
        <dbReference type="ARBA" id="ARBA00001947"/>
    </source>
</evidence>
<dbReference type="FunFam" id="2.70.70.10:FF:000006">
    <property type="entry name" value="M23 family peptidase"/>
    <property type="match status" value="1"/>
</dbReference>
<keyword evidence="6" id="KW-0482">Metalloprotease</keyword>
<evidence type="ECO:0000256" key="6">
    <source>
        <dbReference type="ARBA" id="ARBA00023049"/>
    </source>
</evidence>
<accession>A0A1M6ZCE9</accession>
<dbReference type="InterPro" id="IPR050570">
    <property type="entry name" value="Cell_wall_metabolism_enzyme"/>
</dbReference>
<dbReference type="STRING" id="1434701.SAMN05443634_107258"/>